<evidence type="ECO:0000256" key="4">
    <source>
        <dbReference type="ARBA" id="ARBA00023134"/>
    </source>
</evidence>
<dbReference type="Pfam" id="PF00350">
    <property type="entry name" value="Dynamin_N"/>
    <property type="match status" value="1"/>
</dbReference>
<dbReference type="InterPro" id="IPR027094">
    <property type="entry name" value="Mitofusin_fam"/>
</dbReference>
<evidence type="ECO:0000256" key="6">
    <source>
        <dbReference type="SAM" id="Coils"/>
    </source>
</evidence>
<dbReference type="InterPro" id="IPR027417">
    <property type="entry name" value="P-loop_NTPase"/>
</dbReference>
<dbReference type="Proteomes" id="UP001333818">
    <property type="component" value="Unassembled WGS sequence"/>
</dbReference>
<sequence length="851" mass="96098">MNTQLIGNQAVQVLSQLTRQNLLITDITPQVVFMTNLITLSMGVAHADQKVTEDEVNHLRDTLNKLNLSNRKTIELVLLILTGVKTSKLYSKIDDFLILLVPLSEAEKLLLFGLGYKIAMADSSLDDRERNYLRTLGNRLEIEPRHLDVLEYSFSGKQYIFTDLEEVLTLIDPVRFRDLGTVFINAANNLIEALNKPPKVEEQLSQSTITSVEPRNGEYRKLNDFKIWKQTFRKRVNHLSQLIDDSIQNSLLPITFREKAQNILQRLGSQRFRVAVIGEFSQGKSTLLNALLGEEIQPVRAVPCSGTISVLKYGSVKRVICRYRDLREEEISITEYQAKASISKKAALENREEELLKSEIEEIIFEHPNLSLCRDGVEIIDSPGLNEHPERSSITQKLLKETDAIIFLTNANKVMTQGEIGIIKEMQKQVDMEGTKPLDNLFLVVNFIDCIDNVDDLKDVQDRVNNIAQDSLISGNDRIHFLSAKFALKAILENKSDEYLTTFKNFIESLGNFLTDEKGYVIIQNLTQEFNELAQDCIQELDNAIDNVDISLSASDRQEILEQIGEASGRCVTIHKMVEFLRDQTISISLESWQQYKQGLKARVTAKSEGWKTDYNPIFSRDALIQDYIDQFSSTLQNEVNQWATSQLKDTILTPKLSLLDRGIKEELDALNKSFAHLDEKIGTNFSENFRPILNDFDVSYVVGFAATGVGVGSGAAAAMFFLIPALTVGPAVIAGIIAAVVFGGGLGALGAFDAYKKIINNVCDAGFTEFEKSQVEIEQQIKESINGVFISRSNSVNHIIKQVISDCENRLEQEEKKHQENTDRLRTSISNKKQEFEKEYNTRTNFMPLR</sequence>
<keyword evidence="7" id="KW-1133">Transmembrane helix</keyword>
<name>A0AAW9PTT3_9CYAN</name>
<feature type="domain" description="Dynamin N-terminal" evidence="8">
    <location>
        <begin position="274"/>
        <end position="445"/>
    </location>
</feature>
<feature type="transmembrane region" description="Helical" evidence="7">
    <location>
        <begin position="701"/>
        <end position="724"/>
    </location>
</feature>
<reference evidence="10" key="1">
    <citation type="submission" date="2024-01" db="EMBL/GenBank/DDBJ databases">
        <title>Bank of Algae and Cyanobacteria of the Azores (BACA) strain genomes.</title>
        <authorList>
            <person name="Luz R."/>
            <person name="Cordeiro R."/>
            <person name="Fonseca A."/>
            <person name="Goncalves V."/>
        </authorList>
    </citation>
    <scope>NUCLEOTIDE SEQUENCE</scope>
    <source>
        <strain evidence="10">BACA0141</strain>
    </source>
</reference>
<dbReference type="InterPro" id="IPR045063">
    <property type="entry name" value="Dynamin_N"/>
</dbReference>
<keyword evidence="6" id="KW-0175">Coiled coil</keyword>
<keyword evidence="4" id="KW-0342">GTP-binding</keyword>
<evidence type="ECO:0000313" key="11">
    <source>
        <dbReference type="Proteomes" id="UP001333818"/>
    </source>
</evidence>
<dbReference type="InterPro" id="IPR029024">
    <property type="entry name" value="TerB-like"/>
</dbReference>
<organism evidence="10 11">
    <name type="scientific">Tumidithrix elongata BACA0141</name>
    <dbReference type="NCBI Taxonomy" id="2716417"/>
    <lineage>
        <taxon>Bacteria</taxon>
        <taxon>Bacillati</taxon>
        <taxon>Cyanobacteriota</taxon>
        <taxon>Cyanophyceae</taxon>
        <taxon>Pseudanabaenales</taxon>
        <taxon>Pseudanabaenaceae</taxon>
        <taxon>Tumidithrix</taxon>
        <taxon>Tumidithrix elongata</taxon>
    </lineage>
</organism>
<dbReference type="AlphaFoldDB" id="A0AAW9PTT3"/>
<dbReference type="Gene3D" id="3.40.50.300">
    <property type="entry name" value="P-loop containing nucleotide triphosphate hydrolases"/>
    <property type="match status" value="1"/>
</dbReference>
<evidence type="ECO:0000256" key="7">
    <source>
        <dbReference type="SAM" id="Phobius"/>
    </source>
</evidence>
<dbReference type="GO" id="GO:0016020">
    <property type="term" value="C:membrane"/>
    <property type="evidence" value="ECO:0007669"/>
    <property type="project" value="UniProtKB-SubCell"/>
</dbReference>
<dbReference type="CDD" id="cd09912">
    <property type="entry name" value="DLP_2"/>
    <property type="match status" value="1"/>
</dbReference>
<dbReference type="GO" id="GO:0003924">
    <property type="term" value="F:GTPase activity"/>
    <property type="evidence" value="ECO:0007669"/>
    <property type="project" value="InterPro"/>
</dbReference>
<keyword evidence="7" id="KW-0812">Transmembrane</keyword>
<dbReference type="PANTHER" id="PTHR10465:SF0">
    <property type="entry name" value="SARCALUMENIN"/>
    <property type="match status" value="1"/>
</dbReference>
<keyword evidence="3" id="KW-0378">Hydrolase</keyword>
<dbReference type="CDD" id="cd07177">
    <property type="entry name" value="terB_like"/>
    <property type="match status" value="1"/>
</dbReference>
<evidence type="ECO:0000256" key="3">
    <source>
        <dbReference type="ARBA" id="ARBA00022801"/>
    </source>
</evidence>
<dbReference type="Pfam" id="PF05099">
    <property type="entry name" value="TerB"/>
    <property type="match status" value="1"/>
</dbReference>
<proteinExistence type="predicted"/>
<evidence type="ECO:0000256" key="5">
    <source>
        <dbReference type="ARBA" id="ARBA00023136"/>
    </source>
</evidence>
<dbReference type="Gene3D" id="1.10.3680.10">
    <property type="entry name" value="TerB-like"/>
    <property type="match status" value="1"/>
</dbReference>
<keyword evidence="11" id="KW-1185">Reference proteome</keyword>
<dbReference type="SUPFAM" id="SSF158682">
    <property type="entry name" value="TerB-like"/>
    <property type="match status" value="1"/>
</dbReference>
<keyword evidence="5 7" id="KW-0472">Membrane</keyword>
<dbReference type="PANTHER" id="PTHR10465">
    <property type="entry name" value="TRANSMEMBRANE GTPASE FZO1"/>
    <property type="match status" value="1"/>
</dbReference>
<feature type="transmembrane region" description="Helical" evidence="7">
    <location>
        <begin position="731"/>
        <end position="753"/>
    </location>
</feature>
<comment type="subcellular location">
    <subcellularLocation>
        <location evidence="1">Membrane</location>
    </subcellularLocation>
</comment>
<accession>A0AAW9PTT3</accession>
<evidence type="ECO:0000256" key="2">
    <source>
        <dbReference type="ARBA" id="ARBA00022741"/>
    </source>
</evidence>
<evidence type="ECO:0000256" key="1">
    <source>
        <dbReference type="ARBA" id="ARBA00004370"/>
    </source>
</evidence>
<evidence type="ECO:0000259" key="8">
    <source>
        <dbReference type="Pfam" id="PF00350"/>
    </source>
</evidence>
<dbReference type="GO" id="GO:0005525">
    <property type="term" value="F:GTP binding"/>
    <property type="evidence" value="ECO:0007669"/>
    <property type="project" value="UniProtKB-KW"/>
</dbReference>
<gene>
    <name evidence="10" type="ORF">V2H45_15660</name>
</gene>
<dbReference type="RefSeq" id="WP_330484609.1">
    <property type="nucleotide sequence ID" value="NZ_JAZBJZ010000067.1"/>
</dbReference>
<dbReference type="SUPFAM" id="SSF52540">
    <property type="entry name" value="P-loop containing nucleoside triphosphate hydrolases"/>
    <property type="match status" value="1"/>
</dbReference>
<evidence type="ECO:0000259" key="9">
    <source>
        <dbReference type="Pfam" id="PF05099"/>
    </source>
</evidence>
<evidence type="ECO:0000313" key="10">
    <source>
        <dbReference type="EMBL" id="MEE3718177.1"/>
    </source>
</evidence>
<protein>
    <submittedName>
        <fullName evidence="10">Dynamin family protein</fullName>
    </submittedName>
</protein>
<comment type="caution">
    <text evidence="10">The sequence shown here is derived from an EMBL/GenBank/DDBJ whole genome shotgun (WGS) entry which is preliminary data.</text>
</comment>
<dbReference type="InterPro" id="IPR007791">
    <property type="entry name" value="DjlA_N"/>
</dbReference>
<feature type="coiled-coil region" evidence="6">
    <location>
        <begin position="798"/>
        <end position="829"/>
    </location>
</feature>
<keyword evidence="2" id="KW-0547">Nucleotide-binding</keyword>
<feature type="domain" description="Co-chaperone DjlA N-terminal" evidence="9">
    <location>
        <begin position="36"/>
        <end position="147"/>
    </location>
</feature>
<dbReference type="EMBL" id="JAZBJZ010000067">
    <property type="protein sequence ID" value="MEE3718177.1"/>
    <property type="molecule type" value="Genomic_DNA"/>
</dbReference>